<name>A0AAE0VLB3_9BIVA</name>
<dbReference type="SUPFAM" id="SSF54631">
    <property type="entry name" value="CBS-domain pair"/>
    <property type="match status" value="1"/>
</dbReference>
<dbReference type="Pfam" id="PF01769">
    <property type="entry name" value="MgtE"/>
    <property type="match status" value="1"/>
</dbReference>
<reference evidence="11" key="2">
    <citation type="journal article" date="2021" name="Genome Biol. Evol.">
        <title>Developing a high-quality reference genome for a parasitic bivalve with doubly uniparental inheritance (Bivalvia: Unionida).</title>
        <authorList>
            <person name="Smith C.H."/>
        </authorList>
    </citation>
    <scope>NUCLEOTIDE SEQUENCE</scope>
    <source>
        <strain evidence="11">CHS0354</strain>
        <tissue evidence="11">Mantle</tissue>
    </source>
</reference>
<dbReference type="CDD" id="cd04606">
    <property type="entry name" value="CBS_pair_Mg_transporter"/>
    <property type="match status" value="1"/>
</dbReference>
<accession>A0AAE0VLB3</accession>
<feature type="transmembrane region" description="Helical" evidence="9">
    <location>
        <begin position="428"/>
        <end position="452"/>
    </location>
</feature>
<dbReference type="InterPro" id="IPR000644">
    <property type="entry name" value="CBS_dom"/>
</dbReference>
<dbReference type="Pfam" id="PF00571">
    <property type="entry name" value="CBS"/>
    <property type="match status" value="1"/>
</dbReference>
<keyword evidence="7 9" id="KW-0472">Membrane</keyword>
<evidence type="ECO:0000256" key="1">
    <source>
        <dbReference type="ARBA" id="ARBA00004141"/>
    </source>
</evidence>
<dbReference type="SUPFAM" id="SSF158791">
    <property type="entry name" value="MgtE N-terminal domain-like"/>
    <property type="match status" value="1"/>
</dbReference>
<gene>
    <name evidence="11" type="ORF">CHS0354_024040</name>
</gene>
<evidence type="ECO:0000259" key="10">
    <source>
        <dbReference type="PROSITE" id="PS51371"/>
    </source>
</evidence>
<dbReference type="InterPro" id="IPR036739">
    <property type="entry name" value="SLC41_membr_dom_sf"/>
</dbReference>
<keyword evidence="9" id="KW-0479">Metal-binding</keyword>
<proteinExistence type="inferred from homology"/>
<feature type="transmembrane region" description="Helical" evidence="9">
    <location>
        <begin position="383"/>
        <end position="416"/>
    </location>
</feature>
<dbReference type="SUPFAM" id="SSF161093">
    <property type="entry name" value="MgtE membrane domain-like"/>
    <property type="match status" value="1"/>
</dbReference>
<dbReference type="AlphaFoldDB" id="A0AAE0VLB3"/>
<feature type="transmembrane region" description="Helical" evidence="9">
    <location>
        <begin position="357"/>
        <end position="377"/>
    </location>
</feature>
<reference evidence="11" key="1">
    <citation type="journal article" date="2021" name="Genome Biol. Evol.">
        <title>A High-Quality Reference Genome for a Parasitic Bivalve with Doubly Uniparental Inheritance (Bivalvia: Unionida).</title>
        <authorList>
            <person name="Smith C.H."/>
        </authorList>
    </citation>
    <scope>NUCLEOTIDE SEQUENCE</scope>
    <source>
        <strain evidence="11">CHS0354</strain>
    </source>
</reference>
<evidence type="ECO:0000313" key="11">
    <source>
        <dbReference type="EMBL" id="KAK3582493.1"/>
    </source>
</evidence>
<protein>
    <recommendedName>
        <fullName evidence="9">Magnesium transporter MgtE</fullName>
    </recommendedName>
</protein>
<dbReference type="Gene3D" id="1.25.60.10">
    <property type="entry name" value="MgtE N-terminal domain-like"/>
    <property type="match status" value="1"/>
</dbReference>
<dbReference type="GO" id="GO:0046872">
    <property type="term" value="F:metal ion binding"/>
    <property type="evidence" value="ECO:0007669"/>
    <property type="project" value="UniProtKB-KW"/>
</dbReference>
<comment type="subcellular location">
    <subcellularLocation>
        <location evidence="9">Cell membrane</location>
        <topology evidence="9">Multi-pass membrane protein</topology>
    </subcellularLocation>
    <subcellularLocation>
        <location evidence="1">Membrane</location>
        <topology evidence="1">Multi-pass membrane protein</topology>
    </subcellularLocation>
</comment>
<dbReference type="InterPro" id="IPR038076">
    <property type="entry name" value="MgtE_N_sf"/>
</dbReference>
<comment type="caution">
    <text evidence="11">The sequence shown here is derived from an EMBL/GenBank/DDBJ whole genome shotgun (WGS) entry which is preliminary data.</text>
</comment>
<evidence type="ECO:0000256" key="3">
    <source>
        <dbReference type="ARBA" id="ARBA00022448"/>
    </source>
</evidence>
<comment type="function">
    <text evidence="9">Acts as a magnesium transporter.</text>
</comment>
<comment type="caution">
    <text evidence="9">Lacks conserved residue(s) required for the propagation of feature annotation.</text>
</comment>
<dbReference type="InterPro" id="IPR046342">
    <property type="entry name" value="CBS_dom_sf"/>
</dbReference>
<dbReference type="Gene3D" id="1.10.357.20">
    <property type="entry name" value="SLC41 divalent cation transporters, integral membrane domain"/>
    <property type="match status" value="1"/>
</dbReference>
<evidence type="ECO:0000256" key="2">
    <source>
        <dbReference type="ARBA" id="ARBA00009749"/>
    </source>
</evidence>
<dbReference type="InterPro" id="IPR006669">
    <property type="entry name" value="MgtE_transporter"/>
</dbReference>
<comment type="similarity">
    <text evidence="2 9">Belongs to the SLC41A transporter family.</text>
</comment>
<evidence type="ECO:0000256" key="7">
    <source>
        <dbReference type="ARBA" id="ARBA00023136"/>
    </source>
</evidence>
<keyword evidence="4 9" id="KW-0812">Transmembrane</keyword>
<keyword evidence="5 9" id="KW-0460">Magnesium</keyword>
<evidence type="ECO:0000256" key="8">
    <source>
        <dbReference type="PROSITE-ProRule" id="PRU00703"/>
    </source>
</evidence>
<dbReference type="GO" id="GO:0005886">
    <property type="term" value="C:plasma membrane"/>
    <property type="evidence" value="ECO:0007669"/>
    <property type="project" value="UniProtKB-SubCell"/>
</dbReference>
<evidence type="ECO:0000256" key="9">
    <source>
        <dbReference type="RuleBase" id="RU362011"/>
    </source>
</evidence>
<keyword evidence="9" id="KW-1003">Cell membrane</keyword>
<sequence length="454" mass="50066">MEEKSYLDFQQFVKEKNFSSLRNLLVTLRPPEIADLIKDIQEPENAVIFRLLPTNIATEVFEYLDFDNQEALLNMLATEEVATLLNRMSPDDRTALLEDLPASVTTKFISLLSTSEQTIASSLLAYPENSIGRLMTPEFIAILQHWTVQTTLDHIRSIGHDSETLNVIYVVDEEGNLIDDIRIRELILALPSTQISSLMNYSFVSLSADQDQSSAIAVFKKYNRVALPVVNKHGILVGIVTIDDILAIAEEKSTDDMFRFGGTALLNEPYISVPVLAMVKKRVVWLIILFVGELFTAEALTFFEDAIGKFTMLALFIPLITSSGGNAGSQAATLIIRSFAIGELNLRDWWKVMKREVMSGVLLGAALGSLGFIRALFKGVEAGAIFAFTLGATIGISLVFVVLWGTIVGAMLPFLLRKLNFDPATSSGPTVATIVDISGIIIYFSIATFLLIHM</sequence>
<dbReference type="GO" id="GO:0015095">
    <property type="term" value="F:magnesium ion transmembrane transporter activity"/>
    <property type="evidence" value="ECO:0007669"/>
    <property type="project" value="InterPro"/>
</dbReference>
<dbReference type="PANTHER" id="PTHR43773:SF1">
    <property type="entry name" value="MAGNESIUM TRANSPORTER MGTE"/>
    <property type="match status" value="1"/>
</dbReference>
<evidence type="ECO:0000256" key="4">
    <source>
        <dbReference type="ARBA" id="ARBA00022692"/>
    </source>
</evidence>
<comment type="subunit">
    <text evidence="9">Homodimer.</text>
</comment>
<dbReference type="Pfam" id="PF03448">
    <property type="entry name" value="MgtE_N"/>
    <property type="match status" value="1"/>
</dbReference>
<dbReference type="SMART" id="SM00924">
    <property type="entry name" value="MgtE_N"/>
    <property type="match status" value="1"/>
</dbReference>
<dbReference type="InterPro" id="IPR006668">
    <property type="entry name" value="Mg_transptr_MgtE_intracell_dom"/>
</dbReference>
<evidence type="ECO:0000256" key="5">
    <source>
        <dbReference type="ARBA" id="ARBA00022842"/>
    </source>
</evidence>
<keyword evidence="3 9" id="KW-0813">Transport</keyword>
<dbReference type="InterPro" id="IPR006667">
    <property type="entry name" value="SLC41_membr_dom"/>
</dbReference>
<dbReference type="NCBIfam" id="TIGR00400">
    <property type="entry name" value="mgtE"/>
    <property type="match status" value="1"/>
</dbReference>
<evidence type="ECO:0000313" key="12">
    <source>
        <dbReference type="Proteomes" id="UP001195483"/>
    </source>
</evidence>
<dbReference type="Proteomes" id="UP001195483">
    <property type="component" value="Unassembled WGS sequence"/>
</dbReference>
<evidence type="ECO:0000256" key="6">
    <source>
        <dbReference type="ARBA" id="ARBA00022989"/>
    </source>
</evidence>
<keyword evidence="8" id="KW-0129">CBS domain</keyword>
<organism evidence="11 12">
    <name type="scientific">Potamilus streckersoni</name>
    <dbReference type="NCBI Taxonomy" id="2493646"/>
    <lineage>
        <taxon>Eukaryota</taxon>
        <taxon>Metazoa</taxon>
        <taxon>Spiralia</taxon>
        <taxon>Lophotrochozoa</taxon>
        <taxon>Mollusca</taxon>
        <taxon>Bivalvia</taxon>
        <taxon>Autobranchia</taxon>
        <taxon>Heteroconchia</taxon>
        <taxon>Palaeoheterodonta</taxon>
        <taxon>Unionida</taxon>
        <taxon>Unionoidea</taxon>
        <taxon>Unionidae</taxon>
        <taxon>Ambleminae</taxon>
        <taxon>Lampsilini</taxon>
        <taxon>Potamilus</taxon>
    </lineage>
</organism>
<dbReference type="PROSITE" id="PS51371">
    <property type="entry name" value="CBS"/>
    <property type="match status" value="1"/>
</dbReference>
<dbReference type="EMBL" id="JAEAOA010001427">
    <property type="protein sequence ID" value="KAK3582493.1"/>
    <property type="molecule type" value="Genomic_DNA"/>
</dbReference>
<dbReference type="SMART" id="SM00116">
    <property type="entry name" value="CBS"/>
    <property type="match status" value="1"/>
</dbReference>
<reference evidence="11" key="3">
    <citation type="submission" date="2023-05" db="EMBL/GenBank/DDBJ databases">
        <authorList>
            <person name="Smith C.H."/>
        </authorList>
    </citation>
    <scope>NUCLEOTIDE SEQUENCE</scope>
    <source>
        <strain evidence="11">CHS0354</strain>
        <tissue evidence="11">Mantle</tissue>
    </source>
</reference>
<dbReference type="Gene3D" id="3.10.580.10">
    <property type="entry name" value="CBS-domain"/>
    <property type="match status" value="1"/>
</dbReference>
<keyword evidence="6 9" id="KW-1133">Transmembrane helix</keyword>
<feature type="transmembrane region" description="Helical" evidence="9">
    <location>
        <begin position="283"/>
        <end position="303"/>
    </location>
</feature>
<feature type="domain" description="CBS" evidence="10">
    <location>
        <begin position="199"/>
        <end position="257"/>
    </location>
</feature>
<keyword evidence="12" id="KW-1185">Reference proteome</keyword>
<dbReference type="PANTHER" id="PTHR43773">
    <property type="entry name" value="MAGNESIUM TRANSPORTER MGTE"/>
    <property type="match status" value="1"/>
</dbReference>